<feature type="compositionally biased region" description="Polar residues" evidence="2">
    <location>
        <begin position="1289"/>
        <end position="1299"/>
    </location>
</feature>
<feature type="region of interest" description="Disordered" evidence="2">
    <location>
        <begin position="1216"/>
        <end position="1383"/>
    </location>
</feature>
<keyword evidence="6" id="KW-1185">Reference proteome</keyword>
<feature type="compositionally biased region" description="Polar residues" evidence="2">
    <location>
        <begin position="749"/>
        <end position="758"/>
    </location>
</feature>
<dbReference type="PROSITE" id="PS50330">
    <property type="entry name" value="UIM"/>
    <property type="match status" value="2"/>
</dbReference>
<feature type="compositionally biased region" description="Polar residues" evidence="2">
    <location>
        <begin position="1097"/>
        <end position="1116"/>
    </location>
</feature>
<dbReference type="GO" id="GO:0016906">
    <property type="term" value="F:sterol 3-beta-glucosyltransferase activity"/>
    <property type="evidence" value="ECO:0007669"/>
    <property type="project" value="UniProtKB-ARBA"/>
</dbReference>
<feature type="compositionally biased region" description="Low complexity" evidence="2">
    <location>
        <begin position="1135"/>
        <end position="1145"/>
    </location>
</feature>
<feature type="region of interest" description="Disordered" evidence="2">
    <location>
        <begin position="1"/>
        <end position="119"/>
    </location>
</feature>
<dbReference type="SMART" id="SM00726">
    <property type="entry name" value="UIM"/>
    <property type="match status" value="4"/>
</dbReference>
<feature type="compositionally biased region" description="Pro residues" evidence="2">
    <location>
        <begin position="44"/>
        <end position="57"/>
    </location>
</feature>
<evidence type="ECO:0000256" key="1">
    <source>
        <dbReference type="ARBA" id="ARBA00022679"/>
    </source>
</evidence>
<dbReference type="GO" id="GO:0005975">
    <property type="term" value="P:carbohydrate metabolic process"/>
    <property type="evidence" value="ECO:0007669"/>
    <property type="project" value="InterPro"/>
</dbReference>
<dbReference type="InterPro" id="IPR002213">
    <property type="entry name" value="UDP_glucos_trans"/>
</dbReference>
<dbReference type="InterPro" id="IPR010610">
    <property type="entry name" value="EryCIII-like_C"/>
</dbReference>
<evidence type="ECO:0000256" key="2">
    <source>
        <dbReference type="SAM" id="MobiDB-lite"/>
    </source>
</evidence>
<dbReference type="SUPFAM" id="SSF53756">
    <property type="entry name" value="UDP-Glycosyltransferase/glycogen phosphorylase"/>
    <property type="match status" value="1"/>
</dbReference>
<dbReference type="OrthoDB" id="5835829at2759"/>
<dbReference type="FunFam" id="3.40.50.2000:FF:000009">
    <property type="entry name" value="Sterol 3-beta-glucosyltransferase UGT80A2"/>
    <property type="match status" value="1"/>
</dbReference>
<dbReference type="Gene3D" id="3.40.50.2000">
    <property type="entry name" value="Glycogen Phosphorylase B"/>
    <property type="match status" value="2"/>
</dbReference>
<feature type="compositionally biased region" description="Basic and acidic residues" evidence="2">
    <location>
        <begin position="85"/>
        <end position="96"/>
    </location>
</feature>
<evidence type="ECO:0000259" key="3">
    <source>
        <dbReference type="Pfam" id="PF03033"/>
    </source>
</evidence>
<evidence type="ECO:0008006" key="7">
    <source>
        <dbReference type="Google" id="ProtNLM"/>
    </source>
</evidence>
<feature type="region of interest" description="Disordered" evidence="2">
    <location>
        <begin position="737"/>
        <end position="871"/>
    </location>
</feature>
<reference evidence="5" key="1">
    <citation type="submission" date="2019-04" db="EMBL/GenBank/DDBJ databases">
        <title>Sequencing of skin fungus with MAO and IRED activity.</title>
        <authorList>
            <person name="Marsaioli A.J."/>
            <person name="Bonatto J.M.C."/>
            <person name="Reis Junior O."/>
        </authorList>
    </citation>
    <scope>NUCLEOTIDE SEQUENCE</scope>
    <source>
        <strain evidence="5">28M1</strain>
    </source>
</reference>
<dbReference type="Proteomes" id="UP000758155">
    <property type="component" value="Unassembled WGS sequence"/>
</dbReference>
<dbReference type="FunFam" id="3.40.50.2000:FF:000100">
    <property type="entry name" value="Glycosyltransferase family 1 protein"/>
    <property type="match status" value="1"/>
</dbReference>
<dbReference type="InterPro" id="IPR050426">
    <property type="entry name" value="Glycosyltransferase_28"/>
</dbReference>
<protein>
    <recommendedName>
        <fullName evidence="7">Transferase</fullName>
    </recommendedName>
</protein>
<feature type="compositionally biased region" description="Polar residues" evidence="2">
    <location>
        <begin position="851"/>
        <end position="871"/>
    </location>
</feature>
<proteinExistence type="predicted"/>
<gene>
    <name evidence="5" type="ORF">E8E12_005644</name>
</gene>
<evidence type="ECO:0000259" key="4">
    <source>
        <dbReference type="Pfam" id="PF06722"/>
    </source>
</evidence>
<dbReference type="CDD" id="cd03784">
    <property type="entry name" value="GT1_Gtf-like"/>
    <property type="match status" value="1"/>
</dbReference>
<keyword evidence="1" id="KW-0808">Transferase</keyword>
<dbReference type="EMBL" id="SWKV01000039">
    <property type="protein sequence ID" value="KAF3037953.1"/>
    <property type="molecule type" value="Genomic_DNA"/>
</dbReference>
<evidence type="ECO:0000313" key="6">
    <source>
        <dbReference type="Proteomes" id="UP000758155"/>
    </source>
</evidence>
<dbReference type="Pfam" id="PF06722">
    <property type="entry name" value="EryCIII-like_C"/>
    <property type="match status" value="1"/>
</dbReference>
<feature type="domain" description="Glycosyltransferase family 28 N-terminal" evidence="3">
    <location>
        <begin position="189"/>
        <end position="359"/>
    </location>
</feature>
<feature type="compositionally biased region" description="Polar residues" evidence="2">
    <location>
        <begin position="29"/>
        <end position="43"/>
    </location>
</feature>
<name>A0A9P4WNM5_9PLEO</name>
<dbReference type="InterPro" id="IPR003903">
    <property type="entry name" value="UIM_dom"/>
</dbReference>
<feature type="domain" description="Erythromycin biosynthesis protein CIII-like C-terminal" evidence="4">
    <location>
        <begin position="520"/>
        <end position="619"/>
    </location>
</feature>
<sequence length="1383" mass="149867">MSSSNNPSDANARDAAPPPSQPPERSEQGATQQSAYTPDSSSRLPPPPQRNVPPPPDSKPEASSYVGSYRPSDAARLSATTTAVSHHDLSHVDEQHATPADLPPPAYSEVPGTLQSDNDELDTNATVAEDGRVNIRINQKSRALSQLIVPQIQRQLTHAQEDPEPPPPYIPESLGGAPGQSPPPPLNLVIQVVGSRGDVQPFVALGKVLKDTYGHRVRLATHPTFRDFVIENGLEFFSIGGDPAELMAFMVKNPGLMPGMNTLWSGDVGKRRKGIAEILRGTWRSCIETGNGLGVDPLKQTVEEWMGIEEQLPEQLKKPFVADAIIANPPAFGHVHCAEKLGIPLHMMFTMPWSPTQQFPHPLANIQSSNADPTITNYMSYIMVDLLTWQGLGDIINRFRKESLSLDPISMIWAPAMLARMKVPFTYCWSPALIPKPADWSHHISIAGFYFLDLAQNYTPEPALKAFLDAGEPPVYIGFGSIVVDDPNAMTKMIFDAVKITGRRALVSKGWGGLGADELGIPEGVFMLGNCPHDWLFKRVSAVVHHGGAGTTAAGIAAGRPTVVVPFFGDQPFWGAMVARAGAGPDPTPYKELTAEKLAESINKALEPQSLERAQELCNKIKQEDGSQSGAQSFHQMLNYDDLRCAVVPNRPAVWRVKRTQVKLSAKAATVLAQEGEIDFKELKLARAREYQTDEGPWDPISGAASALTGTATSMMMGVADMPIQTLKLLNIHPDARAASKKGKERTQGSESTSNAGESSRPGRPITSRTATGADSMSGHGTPPTVQSPGVDEKGSMCAAAMSPGTPGSPSHRSTFMAEAFSASAQHSRSPSREHVRLLSPDACGPKRKNSASSTGPSRSETGSSSNFTDNLKNMQVDSAVDTGKGLARIVGAGFKSPMDFSLNVAKGFHNVPKLYGGEVRKVENVTDFKSGLTTAAKQFGFGLYDGITGIVTDPYKGAKKEGGVGFVKGVGRGIFSVPFRVMGGAWAVPGYAMKGLYQEMIKSKGSGVQNYIIAARISQGYDESLEVSPQERADIVSKWKIVKVNMKKKKNPGGDTMDSLHTLVADKRKRKEDRWNRVNSHFNRPESRPSFPPAMSQHTSYSETSAPASRTSSNALPAWKQQEQERMSRVTTAQSQQSQQTNTELEAQLIAEEEAERRELEAAIAASVAENSHGNADEDQVIARAIRASVAELERAPAGTSEEDEEEMLKRAMQASMEEAGRIGATEEEQKLLEETLRKSLLDTSRRRQHGSDSEWDSSDTEDDADFQRIIAESKELAHLQQHYPREYQNSTGAQESGTVGAGGTLVDATAEDEELRKALEESERAEKERQANASKEKSEDEIVMEYIKKQSLIEEEHRQKRLQGRDTAGESSGAGAGPGGL</sequence>
<organism evidence="5 6">
    <name type="scientific">Didymella heteroderae</name>
    <dbReference type="NCBI Taxonomy" id="1769908"/>
    <lineage>
        <taxon>Eukaryota</taxon>
        <taxon>Fungi</taxon>
        <taxon>Dikarya</taxon>
        <taxon>Ascomycota</taxon>
        <taxon>Pezizomycotina</taxon>
        <taxon>Dothideomycetes</taxon>
        <taxon>Pleosporomycetidae</taxon>
        <taxon>Pleosporales</taxon>
        <taxon>Pleosporineae</taxon>
        <taxon>Didymellaceae</taxon>
        <taxon>Didymella</taxon>
    </lineage>
</organism>
<accession>A0A9P4WNM5</accession>
<feature type="compositionally biased region" description="Basic and acidic residues" evidence="2">
    <location>
        <begin position="1229"/>
        <end position="1254"/>
    </location>
</feature>
<feature type="compositionally biased region" description="Basic and acidic residues" evidence="2">
    <location>
        <begin position="1316"/>
        <end position="1370"/>
    </location>
</feature>
<feature type="region of interest" description="Disordered" evidence="2">
    <location>
        <begin position="1069"/>
        <end position="1145"/>
    </location>
</feature>
<feature type="compositionally biased region" description="Acidic residues" evidence="2">
    <location>
        <begin position="1255"/>
        <end position="1266"/>
    </location>
</feature>
<comment type="caution">
    <text evidence="5">The sequence shown here is derived from an EMBL/GenBank/DDBJ whole genome shotgun (WGS) entry which is preliminary data.</text>
</comment>
<dbReference type="PANTHER" id="PTHR48050:SF13">
    <property type="entry name" value="STEROL 3-BETA-GLUCOSYLTRANSFERASE UGT80A2"/>
    <property type="match status" value="1"/>
</dbReference>
<feature type="region of interest" description="Disordered" evidence="2">
    <location>
        <begin position="157"/>
        <end position="183"/>
    </location>
</feature>
<dbReference type="PANTHER" id="PTHR48050">
    <property type="entry name" value="STEROL 3-BETA-GLUCOSYLTRANSFERASE"/>
    <property type="match status" value="1"/>
</dbReference>
<dbReference type="Pfam" id="PF03033">
    <property type="entry name" value="Glyco_transf_28"/>
    <property type="match status" value="1"/>
</dbReference>
<feature type="compositionally biased region" description="Gly residues" evidence="2">
    <location>
        <begin position="1374"/>
        <end position="1383"/>
    </location>
</feature>
<evidence type="ECO:0000313" key="5">
    <source>
        <dbReference type="EMBL" id="KAF3037953.1"/>
    </source>
</evidence>
<dbReference type="InterPro" id="IPR004276">
    <property type="entry name" value="GlycoTrans_28_N"/>
</dbReference>